<evidence type="ECO:0000313" key="3">
    <source>
        <dbReference type="Proteomes" id="UP001323405"/>
    </source>
</evidence>
<name>A0ABR0GRP8_9PEZI</name>
<reference evidence="2 3" key="1">
    <citation type="journal article" date="2023" name="bioRxiv">
        <title>High-quality genome assemblies of four members of thePodospora anserinaspecies complex.</title>
        <authorList>
            <person name="Ament-Velasquez S.L."/>
            <person name="Vogan A.A."/>
            <person name="Wallerman O."/>
            <person name="Hartmann F."/>
            <person name="Gautier V."/>
            <person name="Silar P."/>
            <person name="Giraud T."/>
            <person name="Johannesson H."/>
        </authorList>
    </citation>
    <scope>NUCLEOTIDE SEQUENCE [LARGE SCALE GENOMIC DNA]</scope>
    <source>
        <strain evidence="2 3">CBS 415.72m</strain>
    </source>
</reference>
<protein>
    <submittedName>
        <fullName evidence="2">Uncharacterized protein</fullName>
    </submittedName>
</protein>
<sequence>MCLLGHGGWERRDVGETARDVFQLCGDACSKSSSLGRSSRNPLGHTSRTMGGNKKVRRR</sequence>
<feature type="compositionally biased region" description="Polar residues" evidence="1">
    <location>
        <begin position="40"/>
        <end position="50"/>
    </location>
</feature>
<organism evidence="2 3">
    <name type="scientific">Podospora pseudocomata</name>
    <dbReference type="NCBI Taxonomy" id="2093779"/>
    <lineage>
        <taxon>Eukaryota</taxon>
        <taxon>Fungi</taxon>
        <taxon>Dikarya</taxon>
        <taxon>Ascomycota</taxon>
        <taxon>Pezizomycotina</taxon>
        <taxon>Sordariomycetes</taxon>
        <taxon>Sordariomycetidae</taxon>
        <taxon>Sordariales</taxon>
        <taxon>Podosporaceae</taxon>
        <taxon>Podospora</taxon>
    </lineage>
</organism>
<gene>
    <name evidence="2" type="ORF">QC762_101828</name>
</gene>
<dbReference type="GeneID" id="87904473"/>
<keyword evidence="3" id="KW-1185">Reference proteome</keyword>
<feature type="region of interest" description="Disordered" evidence="1">
    <location>
        <begin position="29"/>
        <end position="59"/>
    </location>
</feature>
<accession>A0ABR0GRP8</accession>
<dbReference type="RefSeq" id="XP_062747409.1">
    <property type="nucleotide sequence ID" value="XM_062884566.1"/>
</dbReference>
<feature type="compositionally biased region" description="Low complexity" evidence="1">
    <location>
        <begin position="30"/>
        <end position="39"/>
    </location>
</feature>
<evidence type="ECO:0000256" key="1">
    <source>
        <dbReference type="SAM" id="MobiDB-lite"/>
    </source>
</evidence>
<dbReference type="EMBL" id="JAFFHA010000002">
    <property type="protein sequence ID" value="KAK4658437.1"/>
    <property type="molecule type" value="Genomic_DNA"/>
</dbReference>
<comment type="caution">
    <text evidence="2">The sequence shown here is derived from an EMBL/GenBank/DDBJ whole genome shotgun (WGS) entry which is preliminary data.</text>
</comment>
<dbReference type="Proteomes" id="UP001323405">
    <property type="component" value="Unassembled WGS sequence"/>
</dbReference>
<proteinExistence type="predicted"/>
<evidence type="ECO:0000313" key="2">
    <source>
        <dbReference type="EMBL" id="KAK4658437.1"/>
    </source>
</evidence>